<dbReference type="AlphaFoldDB" id="W5IGF1"/>
<protein>
    <recommendedName>
        <fullName evidence="3">Thymidine phosphorylase</fullName>
    </recommendedName>
</protein>
<proteinExistence type="predicted"/>
<organism evidence="1 2">
    <name type="scientific">Scardovia inopinata F0304</name>
    <dbReference type="NCBI Taxonomy" id="641146"/>
    <lineage>
        <taxon>Bacteria</taxon>
        <taxon>Bacillati</taxon>
        <taxon>Actinomycetota</taxon>
        <taxon>Actinomycetes</taxon>
        <taxon>Bifidobacteriales</taxon>
        <taxon>Bifidobacteriaceae</taxon>
        <taxon>Scardovia</taxon>
    </lineage>
</organism>
<gene>
    <name evidence="1" type="ORF">HMPREF9020_01049</name>
</gene>
<name>W5IGF1_SCAIO</name>
<comment type="caution">
    <text evidence="1">The sequence shown here is derived from an EMBL/GenBank/DDBJ whole genome shotgun (WGS) entry which is preliminary data.</text>
</comment>
<dbReference type="RefSeq" id="WP_048349285.1">
    <property type="nucleotide sequence ID" value="NZ_GG770226.1"/>
</dbReference>
<keyword evidence="2" id="KW-1185">Reference proteome</keyword>
<evidence type="ECO:0008006" key="3">
    <source>
        <dbReference type="Google" id="ProtNLM"/>
    </source>
</evidence>
<dbReference type="Proteomes" id="UP000005777">
    <property type="component" value="Unassembled WGS sequence"/>
</dbReference>
<accession>W5IGF1</accession>
<reference evidence="1 2" key="1">
    <citation type="submission" date="2012-01" db="EMBL/GenBank/DDBJ databases">
        <title>The Genome Sequence of Scardovia inopinata F0304.</title>
        <authorList>
            <consortium name="The Broad Institute Genome Sequencing Platform"/>
            <person name="Ward D."/>
            <person name="Earl A."/>
            <person name="Feldgarden M."/>
            <person name="Gevers D."/>
            <person name="Young S."/>
            <person name="Zeng Q."/>
            <person name="Koehrsen M."/>
            <person name="Alvarado L."/>
            <person name="Berlin A.M."/>
            <person name="Borenstein D."/>
            <person name="Chapman S.B."/>
            <person name="Chen Z."/>
            <person name="Engels R."/>
            <person name="Freedman E."/>
            <person name="Gellesch M."/>
            <person name="Goldberg J."/>
            <person name="Griggs A."/>
            <person name="Gujja S."/>
            <person name="Heilman E.R."/>
            <person name="Heiman D.I."/>
            <person name="Hepburn T.A."/>
            <person name="Howarth C."/>
            <person name="Jen D."/>
            <person name="Larson L."/>
            <person name="Mehta T."/>
            <person name="Park D."/>
            <person name="Pearson M."/>
            <person name="Richards J."/>
            <person name="Roberts A."/>
            <person name="Saif S."/>
            <person name="Shea T.D."/>
            <person name="Shenoy N."/>
            <person name="Sisk P."/>
            <person name="Stolte C."/>
            <person name="Sykes S.N."/>
            <person name="Walk T."/>
            <person name="White J."/>
            <person name="Yandava C."/>
            <person name="Izard J."/>
            <person name="Baranova O.V."/>
            <person name="Blanton J.M."/>
            <person name="Tanner A.C."/>
            <person name="Dewhirst F."/>
            <person name="Haas B."/>
            <person name="Nusbaum C."/>
            <person name="Birren B."/>
        </authorList>
    </citation>
    <scope>NUCLEOTIDE SEQUENCE [LARGE SCALE GENOMIC DNA]</scope>
    <source>
        <strain evidence="1 2">F0304</strain>
    </source>
</reference>
<dbReference type="HOGENOM" id="CLU_087285_0_0_11"/>
<evidence type="ECO:0000313" key="2">
    <source>
        <dbReference type="Proteomes" id="UP000005777"/>
    </source>
</evidence>
<dbReference type="EMBL" id="ADCX01000007">
    <property type="protein sequence ID" value="EFG25980.2"/>
    <property type="molecule type" value="Genomic_DNA"/>
</dbReference>
<dbReference type="eggNOG" id="ENOG502ZAXG">
    <property type="taxonomic scope" value="Bacteria"/>
</dbReference>
<evidence type="ECO:0000313" key="1">
    <source>
        <dbReference type="EMBL" id="EFG25980.2"/>
    </source>
</evidence>
<sequence length="239" mass="25752">MSIDSSGLASTPGNSSIRAAGSSFAAYRGGSARFSRPRQLDPALIDQLDGGLDPQKISEMSRATAAALLDRVRHTQDPIIVNRVLNLVETEGINLIAELWSKEDAESLPGVLWRLYTMRQWMMREKVLISRLWRAGEPEQTAASAIAGINSAPTASDIASTADSILTGAFTGDFAVALERAAAFCEVVSQGLTKVQRAQQNSLSSYSPADYNPPAARSLSATARTFAICAKKWRENSLY</sequence>